<sequence>MDEDLNKKEYIQAALLDSGEFSYSINRFWHSTLVLG</sequence>
<comment type="caution">
    <text evidence="1">The sequence shown here is derived from an EMBL/GenBank/DDBJ whole genome shotgun (WGS) entry which is preliminary data.</text>
</comment>
<proteinExistence type="predicted"/>
<dbReference type="AlphaFoldDB" id="A0A9Q5C260"/>
<evidence type="ECO:0000313" key="2">
    <source>
        <dbReference type="Proteomes" id="UP000601587"/>
    </source>
</evidence>
<dbReference type="EMBL" id="WCGB01000028">
    <property type="protein sequence ID" value="NRN91854.1"/>
    <property type="molecule type" value="Genomic_DNA"/>
</dbReference>
<accession>A0A9Q5C260</accession>
<reference evidence="1" key="1">
    <citation type="submission" date="2019-09" db="EMBL/GenBank/DDBJ databases">
        <title>Comparative genomic analysis of Lactobacillus helveticus.</title>
        <authorList>
            <person name="Zhang H."/>
            <person name="Chen Y."/>
            <person name="Zhong Z."/>
        </authorList>
    </citation>
    <scope>NUCLEOTIDE SEQUENCE</scope>
    <source>
        <strain evidence="1">IMAU50013</strain>
    </source>
</reference>
<evidence type="ECO:0000313" key="1">
    <source>
        <dbReference type="EMBL" id="NRN91854.1"/>
    </source>
</evidence>
<gene>
    <name evidence="1" type="ORF">IMAU50013_01400</name>
</gene>
<organism evidence="1 2">
    <name type="scientific">Lactobacillus helveticus</name>
    <name type="common">Lactobacillus suntoryeus</name>
    <dbReference type="NCBI Taxonomy" id="1587"/>
    <lineage>
        <taxon>Bacteria</taxon>
        <taxon>Bacillati</taxon>
        <taxon>Bacillota</taxon>
        <taxon>Bacilli</taxon>
        <taxon>Lactobacillales</taxon>
        <taxon>Lactobacillaceae</taxon>
        <taxon>Lactobacillus</taxon>
    </lineage>
</organism>
<protein>
    <submittedName>
        <fullName evidence="1">Uncharacterized protein</fullName>
    </submittedName>
</protein>
<dbReference type="Proteomes" id="UP000601587">
    <property type="component" value="Unassembled WGS sequence"/>
</dbReference>
<name>A0A9Q5C260_LACHE</name>